<reference evidence="19 20" key="1">
    <citation type="submission" date="2013-03" db="EMBL/GenBank/DDBJ databases">
        <title>The Genome Sequence of Phialophora europaea CBS 101466.</title>
        <authorList>
            <consortium name="The Broad Institute Genomics Platform"/>
            <person name="Cuomo C."/>
            <person name="de Hoog S."/>
            <person name="Gorbushina A."/>
            <person name="Walker B."/>
            <person name="Young S.K."/>
            <person name="Zeng Q."/>
            <person name="Gargeya S."/>
            <person name="Fitzgerald M."/>
            <person name="Haas B."/>
            <person name="Abouelleil A."/>
            <person name="Allen A.W."/>
            <person name="Alvarado L."/>
            <person name="Arachchi H.M."/>
            <person name="Berlin A.M."/>
            <person name="Chapman S.B."/>
            <person name="Gainer-Dewar J."/>
            <person name="Goldberg J."/>
            <person name="Griggs A."/>
            <person name="Gujja S."/>
            <person name="Hansen M."/>
            <person name="Howarth C."/>
            <person name="Imamovic A."/>
            <person name="Ireland A."/>
            <person name="Larimer J."/>
            <person name="McCowan C."/>
            <person name="Murphy C."/>
            <person name="Pearson M."/>
            <person name="Poon T.W."/>
            <person name="Priest M."/>
            <person name="Roberts A."/>
            <person name="Saif S."/>
            <person name="Shea T."/>
            <person name="Sisk P."/>
            <person name="Sykes S."/>
            <person name="Wortman J."/>
            <person name="Nusbaum C."/>
            <person name="Birren B."/>
        </authorList>
    </citation>
    <scope>NUCLEOTIDE SEQUENCE [LARGE SCALE GENOMIC DNA]</scope>
    <source>
        <strain evidence="19 20">CBS 101466</strain>
    </source>
</reference>
<keyword evidence="7" id="KW-0378">Hydrolase</keyword>
<dbReference type="PROSITE" id="PS50142">
    <property type="entry name" value="RNASE_3_2"/>
    <property type="match status" value="2"/>
</dbReference>
<gene>
    <name evidence="19" type="ORF">HMPREF1541_04254</name>
</gene>
<feature type="domain" description="Helicase C-terminal" evidence="17">
    <location>
        <begin position="90"/>
        <end position="270"/>
    </location>
</feature>
<comment type="cofactor">
    <cofactor evidence="1">
        <name>Mn(2+)</name>
        <dbReference type="ChEBI" id="CHEBI:29035"/>
    </cofactor>
</comment>
<evidence type="ECO:0000313" key="19">
    <source>
        <dbReference type="EMBL" id="ETN39979.1"/>
    </source>
</evidence>
<dbReference type="GO" id="GO:0005524">
    <property type="term" value="F:ATP binding"/>
    <property type="evidence" value="ECO:0007669"/>
    <property type="project" value="UniProtKB-KW"/>
</dbReference>
<dbReference type="Pfam" id="PF00271">
    <property type="entry name" value="Helicase_C"/>
    <property type="match status" value="1"/>
</dbReference>
<dbReference type="InterPro" id="IPR036389">
    <property type="entry name" value="RNase_III_sf"/>
</dbReference>
<dbReference type="GO" id="GO:0004525">
    <property type="term" value="F:ribonuclease III activity"/>
    <property type="evidence" value="ECO:0007669"/>
    <property type="project" value="InterPro"/>
</dbReference>
<evidence type="ECO:0000256" key="12">
    <source>
        <dbReference type="ARBA" id="ARBA00023118"/>
    </source>
</evidence>
<dbReference type="InterPro" id="IPR001650">
    <property type="entry name" value="Helicase_C-like"/>
</dbReference>
<feature type="domain" description="Dicer dsRNA-binding fold" evidence="18">
    <location>
        <begin position="258"/>
        <end position="354"/>
    </location>
</feature>
<evidence type="ECO:0000259" key="16">
    <source>
        <dbReference type="PROSITE" id="PS50142"/>
    </source>
</evidence>
<dbReference type="EMBL" id="KB822720">
    <property type="protein sequence ID" value="ETN39979.1"/>
    <property type="molecule type" value="Genomic_DNA"/>
</dbReference>
<dbReference type="Gene3D" id="3.40.50.300">
    <property type="entry name" value="P-loop containing nucleotide triphosphate hydrolases"/>
    <property type="match status" value="1"/>
</dbReference>
<evidence type="ECO:0000256" key="11">
    <source>
        <dbReference type="ARBA" id="ARBA00022884"/>
    </source>
</evidence>
<dbReference type="CDD" id="cd00593">
    <property type="entry name" value="RIBOc"/>
    <property type="match status" value="2"/>
</dbReference>
<dbReference type="OrthoDB" id="416741at2759"/>
<evidence type="ECO:0000256" key="9">
    <source>
        <dbReference type="ARBA" id="ARBA00022840"/>
    </source>
</evidence>
<comment type="cofactor">
    <cofactor evidence="2">
        <name>Mg(2+)</name>
        <dbReference type="ChEBI" id="CHEBI:18420"/>
    </cofactor>
</comment>
<dbReference type="GO" id="GO:0003723">
    <property type="term" value="F:RNA binding"/>
    <property type="evidence" value="ECO:0007669"/>
    <property type="project" value="UniProtKB-UniRule"/>
</dbReference>
<evidence type="ECO:0000259" key="18">
    <source>
        <dbReference type="PROSITE" id="PS51327"/>
    </source>
</evidence>
<dbReference type="Pfam" id="PF00636">
    <property type="entry name" value="Ribonuclease_3"/>
    <property type="match status" value="2"/>
</dbReference>
<keyword evidence="3" id="KW-0930">Antiviral protein</keyword>
<dbReference type="Proteomes" id="UP000030752">
    <property type="component" value="Unassembled WGS sequence"/>
</dbReference>
<organism evidence="19 20">
    <name type="scientific">Cyphellophora europaea (strain CBS 101466)</name>
    <name type="common">Phialophora europaea</name>
    <dbReference type="NCBI Taxonomy" id="1220924"/>
    <lineage>
        <taxon>Eukaryota</taxon>
        <taxon>Fungi</taxon>
        <taxon>Dikarya</taxon>
        <taxon>Ascomycota</taxon>
        <taxon>Pezizomycotina</taxon>
        <taxon>Eurotiomycetes</taxon>
        <taxon>Chaetothyriomycetidae</taxon>
        <taxon>Chaetothyriales</taxon>
        <taxon>Cyphellophoraceae</taxon>
        <taxon>Cyphellophora</taxon>
    </lineage>
</organism>
<evidence type="ECO:0000256" key="10">
    <source>
        <dbReference type="ARBA" id="ARBA00022842"/>
    </source>
</evidence>
<dbReference type="GO" id="GO:0005737">
    <property type="term" value="C:cytoplasm"/>
    <property type="evidence" value="ECO:0007669"/>
    <property type="project" value="TreeGrafter"/>
</dbReference>
<name>W2RWC1_CYPE1</name>
<keyword evidence="10" id="KW-0460">Magnesium</keyword>
<feature type="domain" description="RNase III" evidence="16">
    <location>
        <begin position="792"/>
        <end position="975"/>
    </location>
</feature>
<keyword evidence="6" id="KW-0547">Nucleotide-binding</keyword>
<dbReference type="InParanoid" id="W2RWC1"/>
<feature type="domain" description="RNase III" evidence="16">
    <location>
        <begin position="617"/>
        <end position="757"/>
    </location>
</feature>
<dbReference type="SMART" id="SM00535">
    <property type="entry name" value="RIBOc"/>
    <property type="match status" value="2"/>
</dbReference>
<protein>
    <recommendedName>
        <fullName evidence="21">Dicer-like protein 2</fullName>
    </recommendedName>
</protein>
<dbReference type="PANTHER" id="PTHR14950:SF37">
    <property type="entry name" value="ENDORIBONUCLEASE DICER"/>
    <property type="match status" value="1"/>
</dbReference>
<dbReference type="FunFam" id="1.10.1520.10:FF:000032">
    <property type="entry name" value="Dicer-like protein 2"/>
    <property type="match status" value="1"/>
</dbReference>
<dbReference type="HOGENOM" id="CLU_000907_4_6_1"/>
<dbReference type="Gene3D" id="3.30.160.380">
    <property type="entry name" value="Dicer dimerisation domain"/>
    <property type="match status" value="1"/>
</dbReference>
<keyword evidence="12" id="KW-0051">Antiviral defense</keyword>
<evidence type="ECO:0000256" key="3">
    <source>
        <dbReference type="ARBA" id="ARBA00022721"/>
    </source>
</evidence>
<evidence type="ECO:0000256" key="14">
    <source>
        <dbReference type="ARBA" id="ARBA00025403"/>
    </source>
</evidence>
<dbReference type="PROSITE" id="PS51327">
    <property type="entry name" value="DICER_DSRBF"/>
    <property type="match status" value="1"/>
</dbReference>
<evidence type="ECO:0000259" key="17">
    <source>
        <dbReference type="PROSITE" id="PS51194"/>
    </source>
</evidence>
<evidence type="ECO:0000256" key="8">
    <source>
        <dbReference type="ARBA" id="ARBA00022806"/>
    </source>
</evidence>
<evidence type="ECO:0000256" key="15">
    <source>
        <dbReference type="PROSITE-ProRule" id="PRU00657"/>
    </source>
</evidence>
<dbReference type="RefSeq" id="XP_008716822.1">
    <property type="nucleotide sequence ID" value="XM_008718600.1"/>
</dbReference>
<dbReference type="VEuPathDB" id="FungiDB:HMPREF1541_04254"/>
<dbReference type="PROSITE" id="PS51194">
    <property type="entry name" value="HELICASE_CTER"/>
    <property type="match status" value="1"/>
</dbReference>
<dbReference type="GO" id="GO:0030422">
    <property type="term" value="P:siRNA processing"/>
    <property type="evidence" value="ECO:0007669"/>
    <property type="project" value="TreeGrafter"/>
</dbReference>
<sequence>MSFGSPWQAQLIQFRKKSEYICHILGSWGAEYFVLETIKTLKRLSDEKHELFLLWTHDEKDRLVTLLGKDAELNRLEQERFQLKLLISDKVAALLAFLDTRDPNKSKTLIFVEQRVAASILSTILSNHPSTSAHFQSAPFVGMSNASSRKYRLPELLDLKVQSQALEGFRSSGYNIIVATNALEEGIDVQACNVVVCFDLPQSVRSFIQRRGRARAGKSGFALFFEKGDSHARLEEWRELERQLKSAYQDPAREKGNDTAQIPDQEFCLPRQPGTDLRPAFSFVRVGKHDELVRGTVTLPNGIDASIRVTHGERDWETERAAAIDAAFQCYKALYEARLINENLLPVTHDIDLELPQFERLGAEVEVDPEFDPWIGVRESWSTTSMHYVVTTFRFCSASDEQQISMAVALPCQPPPLRNMRAFWDPDTTVDISFRDKCKRDMKVSSELDLMRRITYLISRSTHSDFSTEERLDFLVLFLPHLDPSALPTWLKDNSGRISLLDSPIGALHSLRSGFLRSSQHGGQPALFVGWSAAQADDGDAGTKVEAIPLLKRRNFAHPITLKAHSSNESSATDAKYRHTTLYAAVECMIDRLPAEIARLNLLLPLILQQLQDSWTVRLLLDTVLEGIPCKNTELYLAALTPPSLQMRCNYDALEFLGDSIFKLLISVKLYEQHQNWPEGFLTRKRALLVSNEYLASAAKAVGLPRFIRTRQNSWKKWWPIYMSDLDREPKSTRRVRTKLLADVVEALVGAAFLDGRFELSRLCISKLVPMIDLPSPEFEIRPPDNWQEPAVGEVEEVVGYKFRHPLLLIEALTHPSFEGDHLVQSYQRLEFLGDAVLDAIMACHLMQGNRKWSSGDMTRIKAAMANGNLLGFFCLNFAHSSQSKSVQQNSLNKFQVIEEVRLLHLWQLMRCHPLVMHERCDKASERLSKYGDTIRHEIQSSLVYPWTHLASLRPDKFFSDIIESLIRAIYVDSKGSLDECISFLERIGIMAYLRRLTDEDVDVVHPRTRLDWKTGSSTLDYEMKKSRKDGKFSCSIKLDDTVFVQVDGYESSDEAIVFAAKTALLKLQNTELR</sequence>
<dbReference type="Gene3D" id="1.10.1520.10">
    <property type="entry name" value="Ribonuclease III domain"/>
    <property type="match status" value="2"/>
</dbReference>
<keyword evidence="8" id="KW-0347">Helicase</keyword>
<dbReference type="InterPro" id="IPR027417">
    <property type="entry name" value="P-loop_NTPase"/>
</dbReference>
<evidence type="ECO:0008006" key="21">
    <source>
        <dbReference type="Google" id="ProtNLM"/>
    </source>
</evidence>
<dbReference type="GO" id="GO:0046872">
    <property type="term" value="F:metal ion binding"/>
    <property type="evidence" value="ECO:0007669"/>
    <property type="project" value="UniProtKB-KW"/>
</dbReference>
<accession>W2RWC1</accession>
<dbReference type="GO" id="GO:0050688">
    <property type="term" value="P:regulation of defense response to virus"/>
    <property type="evidence" value="ECO:0007669"/>
    <property type="project" value="UniProtKB-KW"/>
</dbReference>
<dbReference type="InterPro" id="IPR005034">
    <property type="entry name" value="Dicer_dimerisation"/>
</dbReference>
<dbReference type="Pfam" id="PF03368">
    <property type="entry name" value="Dicer_dimer"/>
    <property type="match status" value="1"/>
</dbReference>
<dbReference type="InterPro" id="IPR038248">
    <property type="entry name" value="Dicer_dimer_sf"/>
</dbReference>
<dbReference type="AlphaFoldDB" id="W2RWC1"/>
<dbReference type="GO" id="GO:0051607">
    <property type="term" value="P:defense response to virus"/>
    <property type="evidence" value="ECO:0007669"/>
    <property type="project" value="UniProtKB-KW"/>
</dbReference>
<comment type="function">
    <text evidence="14">Dicer-like endonuclease involved in cleaving double-stranded RNA in the RNA interference (RNAi) pathway. Produces 21 to 25 bp dsRNAs (siRNAs) which target the selective destruction of homologous RNAs leading to sequence-specific suppression of gene expression, called post-transcriptional gene silencing (PTGS). Part of a broad host defense response against viral infection and transposons.</text>
</comment>
<dbReference type="GO" id="GO:0005634">
    <property type="term" value="C:nucleus"/>
    <property type="evidence" value="ECO:0007669"/>
    <property type="project" value="TreeGrafter"/>
</dbReference>
<keyword evidence="13" id="KW-0464">Manganese</keyword>
<dbReference type="PANTHER" id="PTHR14950">
    <property type="entry name" value="DICER-RELATED"/>
    <property type="match status" value="1"/>
</dbReference>
<dbReference type="SUPFAM" id="SSF52540">
    <property type="entry name" value="P-loop containing nucleoside triphosphate hydrolases"/>
    <property type="match status" value="1"/>
</dbReference>
<dbReference type="InterPro" id="IPR000999">
    <property type="entry name" value="RNase_III_dom"/>
</dbReference>
<evidence type="ECO:0000256" key="1">
    <source>
        <dbReference type="ARBA" id="ARBA00001936"/>
    </source>
</evidence>
<evidence type="ECO:0000256" key="6">
    <source>
        <dbReference type="ARBA" id="ARBA00022741"/>
    </source>
</evidence>
<dbReference type="SMART" id="SM00490">
    <property type="entry name" value="HELICc"/>
    <property type="match status" value="1"/>
</dbReference>
<dbReference type="eggNOG" id="KOG0701">
    <property type="taxonomic scope" value="Eukaryota"/>
</dbReference>
<dbReference type="STRING" id="1220924.W2RWC1"/>
<keyword evidence="11 15" id="KW-0694">RNA-binding</keyword>
<evidence type="ECO:0000256" key="2">
    <source>
        <dbReference type="ARBA" id="ARBA00001946"/>
    </source>
</evidence>
<dbReference type="GO" id="GO:0004386">
    <property type="term" value="F:helicase activity"/>
    <property type="evidence" value="ECO:0007669"/>
    <property type="project" value="UniProtKB-KW"/>
</dbReference>
<keyword evidence="20" id="KW-1185">Reference proteome</keyword>
<dbReference type="SUPFAM" id="SSF69065">
    <property type="entry name" value="RNase III domain-like"/>
    <property type="match status" value="2"/>
</dbReference>
<evidence type="ECO:0000256" key="13">
    <source>
        <dbReference type="ARBA" id="ARBA00023211"/>
    </source>
</evidence>
<dbReference type="GeneID" id="19971593"/>
<dbReference type="PROSITE" id="PS00517">
    <property type="entry name" value="RNASE_3_1"/>
    <property type="match status" value="1"/>
</dbReference>
<keyword evidence="9" id="KW-0067">ATP-binding</keyword>
<proteinExistence type="predicted"/>
<keyword evidence="5" id="KW-0677">Repeat</keyword>
<evidence type="ECO:0000256" key="7">
    <source>
        <dbReference type="ARBA" id="ARBA00022801"/>
    </source>
</evidence>
<evidence type="ECO:0000313" key="20">
    <source>
        <dbReference type="Proteomes" id="UP000030752"/>
    </source>
</evidence>
<evidence type="ECO:0000256" key="5">
    <source>
        <dbReference type="ARBA" id="ARBA00022737"/>
    </source>
</evidence>
<keyword evidence="4" id="KW-0479">Metal-binding</keyword>
<evidence type="ECO:0000256" key="4">
    <source>
        <dbReference type="ARBA" id="ARBA00022723"/>
    </source>
</evidence>